<dbReference type="FunFam" id="2.60.40.640:FF:000002">
    <property type="entry name" value="Vacuolar protein sorting-associated protein 26A"/>
    <property type="match status" value="1"/>
</dbReference>
<proteinExistence type="inferred from homology"/>
<dbReference type="STRING" id="56216.A0A1A6GPX7"/>
<dbReference type="PANTHER" id="PTHR12233">
    <property type="entry name" value="VACUOLAR PROTEIN SORTING 26 RELATED"/>
    <property type="match status" value="1"/>
</dbReference>
<comment type="similarity">
    <text evidence="1">Belongs to the VPS26 family.</text>
</comment>
<evidence type="ECO:0008006" key="4">
    <source>
        <dbReference type="Google" id="ProtNLM"/>
    </source>
</evidence>
<gene>
    <name evidence="2" type="ORF">A6R68_03205</name>
</gene>
<comment type="caution">
    <text evidence="2">The sequence shown here is derived from an EMBL/GenBank/DDBJ whole genome shotgun (WGS) entry which is preliminary data.</text>
</comment>
<dbReference type="GO" id="GO:0006886">
    <property type="term" value="P:intracellular protein transport"/>
    <property type="evidence" value="ECO:0007669"/>
    <property type="project" value="InterPro"/>
</dbReference>
<dbReference type="Proteomes" id="UP000092124">
    <property type="component" value="Unassembled WGS sequence"/>
</dbReference>
<evidence type="ECO:0000313" key="2">
    <source>
        <dbReference type="EMBL" id="OBS68251.1"/>
    </source>
</evidence>
<organism evidence="2 3">
    <name type="scientific">Neotoma lepida</name>
    <name type="common">Desert woodrat</name>
    <dbReference type="NCBI Taxonomy" id="56216"/>
    <lineage>
        <taxon>Eukaryota</taxon>
        <taxon>Metazoa</taxon>
        <taxon>Chordata</taxon>
        <taxon>Craniata</taxon>
        <taxon>Vertebrata</taxon>
        <taxon>Euteleostomi</taxon>
        <taxon>Mammalia</taxon>
        <taxon>Eutheria</taxon>
        <taxon>Euarchontoglires</taxon>
        <taxon>Glires</taxon>
        <taxon>Rodentia</taxon>
        <taxon>Myomorpha</taxon>
        <taxon>Muroidea</taxon>
        <taxon>Cricetidae</taxon>
        <taxon>Neotominae</taxon>
        <taxon>Neotoma</taxon>
    </lineage>
</organism>
<evidence type="ECO:0000256" key="1">
    <source>
        <dbReference type="ARBA" id="ARBA00009100"/>
    </source>
</evidence>
<dbReference type="Gene3D" id="2.60.40.640">
    <property type="match status" value="3"/>
</dbReference>
<reference evidence="2 3" key="1">
    <citation type="submission" date="2016-06" db="EMBL/GenBank/DDBJ databases">
        <title>The Draft Genome Sequence and Annotation of the Desert Woodrat Neotoma lepida.</title>
        <authorList>
            <person name="Campbell M."/>
            <person name="Oakeson K.F."/>
            <person name="Yandell M."/>
            <person name="Halpert J.R."/>
            <person name="Dearing D."/>
        </authorList>
    </citation>
    <scope>NUCLEOTIDE SEQUENCE [LARGE SCALE GENOMIC DNA]</scope>
    <source>
        <strain evidence="2">417</strain>
        <tissue evidence="2">Liver</tissue>
    </source>
</reference>
<sequence length="310" mass="35729">MSFFGFGQSVEVEILLNDAESRKRAEHKTEDGKKEKYFLFYDGETVSGKVSLSLKNPNKRLEHQGIKIEFIGQIGISCLCWNDANKCVLGDVFQDGSISYSYFLRATISRRLNDVVKEMDIVVHTLSTYPELNSSIKMEVGIEDCLHIEFEYNKSKYHLKDVIVGKIYFLLVRIKIKHMEIDIIKRETTGTGPNVYHENDTIAKYEIMDGAPVRGESIPIRLFLAGYELTPTMRDINKKFSVRYYLNLVLIDEEERRYFKQQEVVLWRKGDIVRKSMSHQAAIASQRFEGTTSLGEVRTPGQLSDNNSRQ</sequence>
<dbReference type="AlphaFoldDB" id="A0A1A6GPX7"/>
<evidence type="ECO:0000313" key="3">
    <source>
        <dbReference type="Proteomes" id="UP000092124"/>
    </source>
</evidence>
<protein>
    <recommendedName>
        <fullName evidence="4">Vacuolar protein sorting-associated protein 26B</fullName>
    </recommendedName>
</protein>
<dbReference type="InterPro" id="IPR028934">
    <property type="entry name" value="Vps26-related"/>
</dbReference>
<keyword evidence="3" id="KW-1185">Reference proteome</keyword>
<name>A0A1A6GPX7_NEOLE</name>
<dbReference type="Pfam" id="PF03643">
    <property type="entry name" value="Vps26"/>
    <property type="match status" value="2"/>
</dbReference>
<accession>A0A1A6GPX7</accession>
<dbReference type="InterPro" id="IPR014752">
    <property type="entry name" value="Arrestin-like_C"/>
</dbReference>
<dbReference type="OrthoDB" id="3821113at2759"/>
<dbReference type="EMBL" id="LZPO01076005">
    <property type="protein sequence ID" value="OBS68251.1"/>
    <property type="molecule type" value="Genomic_DNA"/>
</dbReference>